<sequence length="361" mass="40892">MPLGRKINYWSTWKQNNGAPLGVLSNDNYTRKPIQRSAAYTRVNLNRQIKMKKTFNRSFWRHQRSFTGRVKPRASTKSYLQRRKRYTKPYRSLGSLSGRYRRGLKNLRKVQRPLRKKARSLNAHTSELVCMRMRYRLNIVVDGNTTEVLNISQSLNTQNLSVIEYRRCRNRLLPYQYVHFVGASSSIKRIGDSSMIAAASGSPVTINAMTAYTRQGPRIRVCNDKWNDYTAIVANPVGMDNATNVKTIPHGRSGVKVTKYTVLKREYAGKGRLVTDMFPDPGTASTPPAAWTGKNIADKRDDFYGNVANDVAPNFNLITCDSFPIPPLPTAPGSTVSNANSVTIECFTNYWFKGFAPKTNM</sequence>
<reference evidence="1" key="1">
    <citation type="submission" date="2020-01" db="EMBL/GenBank/DDBJ databases">
        <title>Viral genomes from wild and zoo birds in China.</title>
        <authorList>
            <person name="Yao Y."/>
            <person name="Shan T."/>
            <person name="Yang S."/>
            <person name="Zhang W."/>
        </authorList>
    </citation>
    <scope>NUCLEOTIDE SEQUENCE</scope>
    <source>
        <strain evidence="1">War204cre1</strain>
    </source>
</reference>
<organism evidence="1">
    <name type="scientific">Cressdnaviricota sp</name>
    <dbReference type="NCBI Taxonomy" id="2748378"/>
    <lineage>
        <taxon>Viruses</taxon>
        <taxon>Monodnaviria</taxon>
        <taxon>Shotokuvirae</taxon>
        <taxon>Cressdnaviricota</taxon>
    </lineage>
</organism>
<name>A0A6M9Z733_9VIRU</name>
<evidence type="ECO:0000313" key="1">
    <source>
        <dbReference type="EMBL" id="QKN88903.1"/>
    </source>
</evidence>
<protein>
    <submittedName>
        <fullName evidence="1">Capsid protein</fullName>
    </submittedName>
</protein>
<proteinExistence type="predicted"/>
<dbReference type="EMBL" id="MT138082">
    <property type="protein sequence ID" value="QKN88903.1"/>
    <property type="molecule type" value="Genomic_DNA"/>
</dbReference>
<accession>A0A6M9Z733</accession>